<dbReference type="EMBL" id="GU260712">
    <property type="protein sequence ID" value="ADC36106.1"/>
    <property type="molecule type" value="Genomic_DNA"/>
</dbReference>
<organism evidence="1">
    <name type="scientific">uncultured bacterium 126</name>
    <dbReference type="NCBI Taxonomy" id="698379"/>
    <lineage>
        <taxon>Bacteria</taxon>
        <taxon>environmental samples</taxon>
    </lineage>
</organism>
<evidence type="ECO:0000313" key="1">
    <source>
        <dbReference type="EMBL" id="ADC36106.1"/>
    </source>
</evidence>
<sequence length="38" mass="4336">MVLWQRAHHQIRTRGIVETDTEHALRAGNVGQIQSGIR</sequence>
<protein>
    <submittedName>
        <fullName evidence="1">Uncharacterized protein</fullName>
    </submittedName>
</protein>
<name>E3T712_9BACT</name>
<proteinExistence type="predicted"/>
<dbReference type="AlphaFoldDB" id="E3T712"/>
<accession>E3T712</accession>
<reference evidence="1" key="1">
    <citation type="submission" date="2009-12" db="EMBL/GenBank/DDBJ databases">
        <authorList>
            <person name="Kielak A."/>
            <person name="van Veen J.A."/>
            <person name="Kowalchuk G.A."/>
        </authorList>
    </citation>
    <scope>NUCLEOTIDE SEQUENCE</scope>
</reference>
<reference evidence="1" key="2">
    <citation type="journal article" date="2010" name="Appl. Environ. Microbiol.">
        <title>Comparative analysis of acidobacterial genomic fragments from terrestrial and aquatic metagenomic libraries, with emphasis on acidobacteria subdivision 6.</title>
        <authorList>
            <person name="Kielak A.M."/>
            <person name="van Veen J.A."/>
            <person name="Kowalchuk G.A."/>
        </authorList>
    </citation>
    <scope>NUCLEOTIDE SEQUENCE</scope>
</reference>